<reference evidence="2 3" key="1">
    <citation type="submission" date="2019-09" db="EMBL/GenBank/DDBJ databases">
        <title>Complete Genome Sequence of Janibacter melonis M714 with both human health impact and industrial applications.</title>
        <authorList>
            <person name="Jin M."/>
            <person name="Zhao Q.R."/>
        </authorList>
    </citation>
    <scope>NUCLEOTIDE SEQUENCE [LARGE SCALE GENOMIC DNA]</scope>
    <source>
        <strain evidence="2 3">M714</strain>
    </source>
</reference>
<protein>
    <submittedName>
        <fullName evidence="2">Uncharacterized protein</fullName>
    </submittedName>
</protein>
<feature type="region of interest" description="Disordered" evidence="1">
    <location>
        <begin position="130"/>
        <end position="158"/>
    </location>
</feature>
<accession>A0A650GFA9</accession>
<proteinExistence type="predicted"/>
<dbReference type="GeneID" id="59162758"/>
<dbReference type="EMBL" id="CP044548">
    <property type="protein sequence ID" value="QGX08592.1"/>
    <property type="molecule type" value="Genomic_DNA"/>
</dbReference>
<dbReference type="RefSeq" id="WP_148041600.1">
    <property type="nucleotide sequence ID" value="NZ_CP044548.2"/>
</dbReference>
<evidence type="ECO:0000256" key="1">
    <source>
        <dbReference type="SAM" id="MobiDB-lite"/>
    </source>
</evidence>
<evidence type="ECO:0000313" key="2">
    <source>
        <dbReference type="EMBL" id="QGX08592.1"/>
    </source>
</evidence>
<name>A0A650GFA9_9MICO</name>
<dbReference type="AlphaFoldDB" id="A0A650GFA9"/>
<evidence type="ECO:0000313" key="3">
    <source>
        <dbReference type="Proteomes" id="UP000271708"/>
    </source>
</evidence>
<feature type="compositionally biased region" description="Basic and acidic residues" evidence="1">
    <location>
        <begin position="133"/>
        <end position="158"/>
    </location>
</feature>
<dbReference type="PROSITE" id="PS51257">
    <property type="entry name" value="PROKAR_LIPOPROTEIN"/>
    <property type="match status" value="1"/>
</dbReference>
<organism evidence="2 3">
    <name type="scientific">Janibacter melonis</name>
    <dbReference type="NCBI Taxonomy" id="262209"/>
    <lineage>
        <taxon>Bacteria</taxon>
        <taxon>Bacillati</taxon>
        <taxon>Actinomycetota</taxon>
        <taxon>Actinomycetes</taxon>
        <taxon>Micrococcales</taxon>
        <taxon>Intrasporangiaceae</taxon>
        <taxon>Janibacter</taxon>
    </lineage>
</organism>
<gene>
    <name evidence="2" type="ORF">EEW87_17000</name>
</gene>
<dbReference type="KEGG" id="jme:EEW87_17000"/>
<dbReference type="Proteomes" id="UP000271708">
    <property type="component" value="Chromosome"/>
</dbReference>
<sequence length="158" mass="16564">MRASWGIRTGAAAATVLGVMTLASCGARSAHDTADDFAEAVADGTVSEHPELFEPAPSAAQMAVLDDFHTRCSVDEDSAEVAPGAITPQMRSMAVVVECDGRTMLIGTQVTEPSYGTDESSDFVIEPHFLPGGERDGEFSRSGLPDDIKHLDRVPAAG</sequence>